<keyword evidence="9" id="KW-0521">NADP</keyword>
<dbReference type="Pfam" id="PF01129">
    <property type="entry name" value="ART"/>
    <property type="match status" value="1"/>
</dbReference>
<dbReference type="EMBL" id="CAJNYD010001631">
    <property type="protein sequence ID" value="CAF3356225.1"/>
    <property type="molecule type" value="Genomic_DNA"/>
</dbReference>
<dbReference type="InterPro" id="IPR000768">
    <property type="entry name" value="ART"/>
</dbReference>
<dbReference type="EMBL" id="CAJOBP010004010">
    <property type="protein sequence ID" value="CAF4426681.1"/>
    <property type="molecule type" value="Genomic_DNA"/>
</dbReference>
<keyword evidence="9" id="KW-0520">NAD</keyword>
<dbReference type="Pfam" id="PF13516">
    <property type="entry name" value="LRR_6"/>
    <property type="match status" value="4"/>
</dbReference>
<dbReference type="Proteomes" id="UP000663873">
    <property type="component" value="Unassembled WGS sequence"/>
</dbReference>
<evidence type="ECO:0000256" key="5">
    <source>
        <dbReference type="ARBA" id="ARBA00022679"/>
    </source>
</evidence>
<dbReference type="PANTHER" id="PTHR24107">
    <property type="entry name" value="YNEIN REGULATORY COMPLEX SUBUNIT 5"/>
    <property type="match status" value="1"/>
</dbReference>
<evidence type="ECO:0000256" key="1">
    <source>
        <dbReference type="ARBA" id="ARBA00004245"/>
    </source>
</evidence>
<evidence type="ECO:0000256" key="9">
    <source>
        <dbReference type="RuleBase" id="RU361228"/>
    </source>
</evidence>
<dbReference type="AlphaFoldDB" id="A0A820BRR2"/>
<evidence type="ECO:0000313" key="14">
    <source>
        <dbReference type="Proteomes" id="UP000663851"/>
    </source>
</evidence>
<dbReference type="InterPro" id="IPR032675">
    <property type="entry name" value="LRR_dom_sf"/>
</dbReference>
<keyword evidence="7" id="KW-0206">Cytoskeleton</keyword>
<comment type="catalytic activity">
    <reaction evidence="8 9">
        <text>L-arginyl-[protein] + NAD(+) = N(omega)-(ADP-D-ribosyl)-L-arginyl-[protein] + nicotinamide + H(+)</text>
        <dbReference type="Rhea" id="RHEA:19149"/>
        <dbReference type="Rhea" id="RHEA-COMP:10532"/>
        <dbReference type="Rhea" id="RHEA-COMP:15087"/>
        <dbReference type="ChEBI" id="CHEBI:15378"/>
        <dbReference type="ChEBI" id="CHEBI:17154"/>
        <dbReference type="ChEBI" id="CHEBI:29965"/>
        <dbReference type="ChEBI" id="CHEBI:57540"/>
        <dbReference type="ChEBI" id="CHEBI:142554"/>
        <dbReference type="EC" id="2.4.2.31"/>
    </reaction>
</comment>
<dbReference type="OrthoDB" id="120976at2759"/>
<proteinExistence type="inferred from homology"/>
<keyword evidence="5 9" id="KW-0808">Transferase</keyword>
<dbReference type="InterPro" id="IPR001611">
    <property type="entry name" value="Leu-rich_rpt"/>
</dbReference>
<protein>
    <recommendedName>
        <fullName evidence="9">NAD(P)(+)--arginine ADP-ribosyltransferase</fullName>
        <ecNumber evidence="9">2.4.2.31</ecNumber>
    </recommendedName>
    <alternativeName>
        <fullName evidence="9">Mono(ADP-ribosyl)transferase</fullName>
    </alternativeName>
</protein>
<dbReference type="SMART" id="SM00368">
    <property type="entry name" value="LRR_RI"/>
    <property type="match status" value="5"/>
</dbReference>
<dbReference type="InterPro" id="IPR052410">
    <property type="entry name" value="DRC5"/>
</dbReference>
<evidence type="ECO:0000256" key="3">
    <source>
        <dbReference type="ARBA" id="ARBA00022490"/>
    </source>
</evidence>
<dbReference type="GO" id="GO:0005856">
    <property type="term" value="C:cytoskeleton"/>
    <property type="evidence" value="ECO:0007669"/>
    <property type="project" value="UniProtKB-SubCell"/>
</dbReference>
<comment type="caution">
    <text evidence="12">The sequence shown here is derived from an EMBL/GenBank/DDBJ whole genome shotgun (WGS) entry which is preliminary data.</text>
</comment>
<evidence type="ECO:0000313" key="13">
    <source>
        <dbReference type="EMBL" id="CAF4426681.1"/>
    </source>
</evidence>
<evidence type="ECO:0000313" key="12">
    <source>
        <dbReference type="EMBL" id="CAF4210571.1"/>
    </source>
</evidence>
<dbReference type="Gene3D" id="3.80.10.10">
    <property type="entry name" value="Ribonuclease Inhibitor"/>
    <property type="match status" value="2"/>
</dbReference>
<evidence type="ECO:0000256" key="4">
    <source>
        <dbReference type="ARBA" id="ARBA00022676"/>
    </source>
</evidence>
<evidence type="ECO:0000256" key="7">
    <source>
        <dbReference type="ARBA" id="ARBA00023212"/>
    </source>
</evidence>
<sequence>MASTDSIDNNIIERLEARSYDIFQEPLIYLLPICIVDQNPSITLEKALEPLISTLPNLQKHISTTKQRCKNPADGLTQDESASIMLYSMNSQPMEQCLYYVLNSALRSGDRRKLKPWLLYLSLLAKALSRLPSIAAVVHRQVQIGLTEKYPIEKTFVWWAFSLCILSLDIYQSNEHLTKTQTCTIFTIECRFGKDIRKHSYFPNEDQILLMAGSEFKVISSMKNETNQNIIYLKEIQSNNPLLQFSNISNQEEILSASSLLNISDMNVQSRSETQLIPKYIDHQLKLQKKIQKYSKNSPIDLVNENLNDQDIPLVIQHAIFNKQCTVLRLDENCITSEGATTLAESLHNNRTLVGLNLCANRLFDNGIRPFVQLLSDNYPVLQKLHLGSNEISNEGVLLLSEMLKTNTKLTVLWLDSNRISDEGIYFLANTLIHCNRTLQELSLSNNKLITSSSVPCFIEICQKNQSLTWLDISDCCLTKQDNQRLKFISNGNQHSVLQLDTEESDCFVS</sequence>
<dbReference type="GO" id="GO:0106274">
    <property type="term" value="F:NAD+-protein-arginine ADP-ribosyltransferase activity"/>
    <property type="evidence" value="ECO:0007669"/>
    <property type="project" value="UniProtKB-EC"/>
</dbReference>
<dbReference type="Proteomes" id="UP000663833">
    <property type="component" value="Unassembled WGS sequence"/>
</dbReference>
<evidence type="ECO:0000256" key="6">
    <source>
        <dbReference type="ARBA" id="ARBA00022695"/>
    </source>
</evidence>
<dbReference type="PANTHER" id="PTHR24107:SF2">
    <property type="entry name" value="NLR FAMILY CARD DOMAIN CONTAINING 3"/>
    <property type="match status" value="1"/>
</dbReference>
<evidence type="ECO:0000256" key="2">
    <source>
        <dbReference type="ARBA" id="ARBA00009558"/>
    </source>
</evidence>
<evidence type="ECO:0000313" key="10">
    <source>
        <dbReference type="EMBL" id="CAF3356225.1"/>
    </source>
</evidence>
<keyword evidence="3" id="KW-0963">Cytoplasm</keyword>
<dbReference type="PROSITE" id="PS51996">
    <property type="entry name" value="TR_MART"/>
    <property type="match status" value="1"/>
</dbReference>
<reference evidence="12" key="1">
    <citation type="submission" date="2021-02" db="EMBL/GenBank/DDBJ databases">
        <authorList>
            <person name="Nowell W R."/>
        </authorList>
    </citation>
    <scope>NUCLEOTIDE SEQUENCE</scope>
</reference>
<dbReference type="Proteomes" id="UP000663851">
    <property type="component" value="Unassembled WGS sequence"/>
</dbReference>
<evidence type="ECO:0000256" key="8">
    <source>
        <dbReference type="ARBA" id="ARBA00047597"/>
    </source>
</evidence>
<dbReference type="SUPFAM" id="SSF52047">
    <property type="entry name" value="RNI-like"/>
    <property type="match status" value="1"/>
</dbReference>
<comment type="subcellular location">
    <subcellularLocation>
        <location evidence="1">Cytoplasm</location>
        <location evidence="1">Cytoskeleton</location>
    </subcellularLocation>
</comment>
<comment type="similarity">
    <text evidence="2 9">Belongs to the Arg-specific ADP-ribosyltransferase family.</text>
</comment>
<organism evidence="12 14">
    <name type="scientific">Rotaria socialis</name>
    <dbReference type="NCBI Taxonomy" id="392032"/>
    <lineage>
        <taxon>Eukaryota</taxon>
        <taxon>Metazoa</taxon>
        <taxon>Spiralia</taxon>
        <taxon>Gnathifera</taxon>
        <taxon>Rotifera</taxon>
        <taxon>Eurotatoria</taxon>
        <taxon>Bdelloidea</taxon>
        <taxon>Philodinida</taxon>
        <taxon>Philodinidae</taxon>
        <taxon>Rotaria</taxon>
    </lineage>
</organism>
<evidence type="ECO:0000313" key="15">
    <source>
        <dbReference type="Proteomes" id="UP000663873"/>
    </source>
</evidence>
<dbReference type="Gene3D" id="3.90.176.10">
    <property type="entry name" value="Toxin ADP-ribosyltransferase, Chain A, domain 1"/>
    <property type="match status" value="1"/>
</dbReference>
<dbReference type="Proteomes" id="UP000663825">
    <property type="component" value="Unassembled WGS sequence"/>
</dbReference>
<dbReference type="EMBL" id="CAJOBO010000394">
    <property type="protein sequence ID" value="CAF4210571.1"/>
    <property type="molecule type" value="Genomic_DNA"/>
</dbReference>
<evidence type="ECO:0000313" key="11">
    <source>
        <dbReference type="EMBL" id="CAF3463607.1"/>
    </source>
</evidence>
<gene>
    <name evidence="12" type="ORF">HFQ381_LOCUS8024</name>
    <name evidence="10" type="ORF">LUA448_LOCUS13522</name>
    <name evidence="11" type="ORF">TIS948_LOCUS32822</name>
    <name evidence="13" type="ORF">UJA718_LOCUS21010</name>
</gene>
<keyword evidence="6" id="KW-0548">Nucleotidyltransferase</keyword>
<dbReference type="SUPFAM" id="SSF56399">
    <property type="entry name" value="ADP-ribosylation"/>
    <property type="match status" value="1"/>
</dbReference>
<dbReference type="GO" id="GO:0016779">
    <property type="term" value="F:nucleotidyltransferase activity"/>
    <property type="evidence" value="ECO:0007669"/>
    <property type="project" value="UniProtKB-KW"/>
</dbReference>
<keyword evidence="4 9" id="KW-0328">Glycosyltransferase</keyword>
<dbReference type="EMBL" id="CAJNXB010006047">
    <property type="protein sequence ID" value="CAF3463607.1"/>
    <property type="molecule type" value="Genomic_DNA"/>
</dbReference>
<name>A0A820BRR2_9BILA</name>
<dbReference type="EC" id="2.4.2.31" evidence="9"/>
<keyword evidence="15" id="KW-1185">Reference proteome</keyword>
<accession>A0A820BRR2</accession>
<dbReference type="PROSITE" id="PS51450">
    <property type="entry name" value="LRR"/>
    <property type="match status" value="1"/>
</dbReference>